<name>A0A2D4IQG1_MICLE</name>
<dbReference type="AlphaFoldDB" id="A0A2D4IQG1"/>
<organism evidence="1">
    <name type="scientific">Micrurus lemniscatus lemniscatus</name>
    <dbReference type="NCBI Taxonomy" id="129467"/>
    <lineage>
        <taxon>Eukaryota</taxon>
        <taxon>Metazoa</taxon>
        <taxon>Chordata</taxon>
        <taxon>Craniata</taxon>
        <taxon>Vertebrata</taxon>
        <taxon>Euteleostomi</taxon>
        <taxon>Lepidosauria</taxon>
        <taxon>Squamata</taxon>
        <taxon>Bifurcata</taxon>
        <taxon>Unidentata</taxon>
        <taxon>Episquamata</taxon>
        <taxon>Toxicofera</taxon>
        <taxon>Serpentes</taxon>
        <taxon>Colubroidea</taxon>
        <taxon>Elapidae</taxon>
        <taxon>Elapinae</taxon>
        <taxon>Micrurus</taxon>
    </lineage>
</organism>
<reference evidence="1" key="1">
    <citation type="submission" date="2017-07" db="EMBL/GenBank/DDBJ databases">
        <authorList>
            <person name="Mikheyev A."/>
            <person name="Grau M."/>
        </authorList>
    </citation>
    <scope>NUCLEOTIDE SEQUENCE</scope>
    <source>
        <tissue evidence="1">Venom_gland</tissue>
    </source>
</reference>
<accession>A0A2D4IQG1</accession>
<dbReference type="EMBL" id="IACK01121443">
    <property type="protein sequence ID" value="LAA86450.1"/>
    <property type="molecule type" value="Transcribed_RNA"/>
</dbReference>
<reference evidence="1" key="2">
    <citation type="submission" date="2017-11" db="EMBL/GenBank/DDBJ databases">
        <title>Coralsnake Venomics: Analyses of Venom Gland Transcriptomes and Proteomes of Six Brazilian Taxa.</title>
        <authorList>
            <person name="Aird S.D."/>
            <person name="Jorge da Silva N."/>
            <person name="Qiu L."/>
            <person name="Villar-Briones A."/>
            <person name="Aparecida-Saddi V."/>
            <person name="Campos-Telles M.P."/>
            <person name="Grau M."/>
            <person name="Mikheyev A.S."/>
        </authorList>
    </citation>
    <scope>NUCLEOTIDE SEQUENCE</scope>
    <source>
        <tissue evidence="1">Venom_gland</tissue>
    </source>
</reference>
<protein>
    <submittedName>
        <fullName evidence="1">Uncharacterized protein</fullName>
    </submittedName>
</protein>
<sequence length="100" mass="11445">MKIVFLYISFNQDVCVLVKKGLSNLTETIQTDQALNMSMCVQANVLFKWDKFCFWVNLFPIFSYAGIVQKPGRIKRLLVAHSTACLSHVTPSHCRCLFLN</sequence>
<evidence type="ECO:0000313" key="1">
    <source>
        <dbReference type="EMBL" id="LAA86450.1"/>
    </source>
</evidence>
<proteinExistence type="predicted"/>